<organism evidence="1 2">
    <name type="scientific">Lentinula aff. lateritia</name>
    <dbReference type="NCBI Taxonomy" id="2804960"/>
    <lineage>
        <taxon>Eukaryota</taxon>
        <taxon>Fungi</taxon>
        <taxon>Dikarya</taxon>
        <taxon>Basidiomycota</taxon>
        <taxon>Agaricomycotina</taxon>
        <taxon>Agaricomycetes</taxon>
        <taxon>Agaricomycetidae</taxon>
        <taxon>Agaricales</taxon>
        <taxon>Marasmiineae</taxon>
        <taxon>Omphalotaceae</taxon>
        <taxon>Lentinula</taxon>
    </lineage>
</organism>
<protein>
    <submittedName>
        <fullName evidence="1">Uncharacterized protein</fullName>
    </submittedName>
</protein>
<reference evidence="1" key="1">
    <citation type="submission" date="2022-09" db="EMBL/GenBank/DDBJ databases">
        <title>A Global Phylogenomic Analysis of the Shiitake Genus Lentinula.</title>
        <authorList>
            <consortium name="DOE Joint Genome Institute"/>
            <person name="Sierra-Patev S."/>
            <person name="Min B."/>
            <person name="Naranjo-Ortiz M."/>
            <person name="Looney B."/>
            <person name="Konkel Z."/>
            <person name="Slot J.C."/>
            <person name="Sakamoto Y."/>
            <person name="Steenwyk J.L."/>
            <person name="Rokas A."/>
            <person name="Carro J."/>
            <person name="Camarero S."/>
            <person name="Ferreira P."/>
            <person name="Molpeceres G."/>
            <person name="Ruiz-Duenas F.J."/>
            <person name="Serrano A."/>
            <person name="Henrissat B."/>
            <person name="Drula E."/>
            <person name="Hughes K.W."/>
            <person name="Mata J.L."/>
            <person name="Ishikawa N.K."/>
            <person name="Vargas-Isla R."/>
            <person name="Ushijima S."/>
            <person name="Smith C.A."/>
            <person name="Ahrendt S."/>
            <person name="Andreopoulos W."/>
            <person name="He G."/>
            <person name="Labutti K."/>
            <person name="Lipzen A."/>
            <person name="Ng V."/>
            <person name="Riley R."/>
            <person name="Sandor L."/>
            <person name="Barry K."/>
            <person name="Martinez A.T."/>
            <person name="Xiao Y."/>
            <person name="Gibbons J.G."/>
            <person name="Terashima K."/>
            <person name="Grigoriev I.V."/>
            <person name="Hibbett D.S."/>
        </authorList>
    </citation>
    <scope>NUCLEOTIDE SEQUENCE</scope>
    <source>
        <strain evidence="1">TMI1499</strain>
    </source>
</reference>
<name>A0ACC1TPC7_9AGAR</name>
<comment type="caution">
    <text evidence="1">The sequence shown here is derived from an EMBL/GenBank/DDBJ whole genome shotgun (WGS) entry which is preliminary data.</text>
</comment>
<evidence type="ECO:0000313" key="2">
    <source>
        <dbReference type="Proteomes" id="UP001163835"/>
    </source>
</evidence>
<sequence length="166" mass="19028">MRTNLALFVVRLVSFAFALPLNTNQPPKSDNAQVLVSPISDLTLGHTNVNARTFARAFNEHTTPVTRAIQLQVIVHLKIPIAITPLTTDIIDDCLQAFLRTHRRQFHNLQFSIRHIRDPNEGKQYQFDFEYAQKMYKGTLALVRQTTDWVFDSVHSNIHEVDGPHL</sequence>
<dbReference type="EMBL" id="MU795408">
    <property type="protein sequence ID" value="KAJ3806562.1"/>
    <property type="molecule type" value="Genomic_DNA"/>
</dbReference>
<evidence type="ECO:0000313" key="1">
    <source>
        <dbReference type="EMBL" id="KAJ3806562.1"/>
    </source>
</evidence>
<accession>A0ACC1TPC7</accession>
<keyword evidence="2" id="KW-1185">Reference proteome</keyword>
<proteinExistence type="predicted"/>
<dbReference type="Proteomes" id="UP001163835">
    <property type="component" value="Unassembled WGS sequence"/>
</dbReference>
<gene>
    <name evidence="1" type="ORF">F5876DRAFT_80571</name>
</gene>